<dbReference type="InterPro" id="IPR019734">
    <property type="entry name" value="TPR_rpt"/>
</dbReference>
<sequence length="312" mass="32680">MIQFWLIVAAMLAVALLCVIVPLLGRGSREEDMTVARAEGGAVVLAAIFRTEMAELERQAAADPPDAQYGNARRELERRFVDEIGVQPVSTTVRTGSVVQRAGTAALLLALLPSAALVLYMRLGDPLAAAVQTDGTAGPDDSHAATQGSLDVMVGRLAARLRQQPDDPAGWTMLARSYAVLERPDDAAAAYRHALGLTPRDPQLLADYADALASANGGDLTGAPLESIEAALALDPLNPKALALAGSAAFEARDYPRAIQYWQRLEQAPGVSAAIVGQARTNVAEARRLASGAPTIGSERAGRLPTNAATSN</sequence>
<dbReference type="InterPro" id="IPR011990">
    <property type="entry name" value="TPR-like_helical_dom_sf"/>
</dbReference>
<dbReference type="NCBIfam" id="TIGR03142">
    <property type="entry name" value="cytochro_ccmI"/>
    <property type="match status" value="1"/>
</dbReference>
<evidence type="ECO:0000313" key="9">
    <source>
        <dbReference type="Proteomes" id="UP000032614"/>
    </source>
</evidence>
<evidence type="ECO:0000256" key="3">
    <source>
        <dbReference type="ARBA" id="ARBA00022748"/>
    </source>
</evidence>
<evidence type="ECO:0000256" key="4">
    <source>
        <dbReference type="ARBA" id="ARBA00022803"/>
    </source>
</evidence>
<dbReference type="InterPro" id="IPR056413">
    <property type="entry name" value="TPR_CcmH_CycH"/>
</dbReference>
<keyword evidence="6" id="KW-1133">Transmembrane helix</keyword>
<accession>A0AAU8T731</accession>
<dbReference type="RefSeq" id="WP_052719805.1">
    <property type="nucleotide sequence ID" value="NZ_CP010027.1"/>
</dbReference>
<dbReference type="KEGG" id="bfn:OI25_6452"/>
<proteinExistence type="predicted"/>
<gene>
    <name evidence="8" type="primary">ccmI</name>
    <name evidence="8" type="ORF">OI25_6452</name>
</gene>
<dbReference type="Pfam" id="PF23914">
    <property type="entry name" value="TPR_CcmH_CycH"/>
    <property type="match status" value="1"/>
</dbReference>
<evidence type="ECO:0000256" key="6">
    <source>
        <dbReference type="SAM" id="Phobius"/>
    </source>
</evidence>
<dbReference type="GeneID" id="66520220"/>
<evidence type="ECO:0000313" key="8">
    <source>
        <dbReference type="EMBL" id="AJZ62173.1"/>
    </source>
</evidence>
<reference evidence="8 9" key="1">
    <citation type="journal article" date="2015" name="Genome Announc.">
        <title>Complete genome sequences for 59 burkholderia isolates, both pathogenic and near neighbor.</title>
        <authorList>
            <person name="Johnson S.L."/>
            <person name="Bishop-Lilly K.A."/>
            <person name="Ladner J.T."/>
            <person name="Daligault H.E."/>
            <person name="Davenport K.W."/>
            <person name="Jaissle J."/>
            <person name="Frey K.G."/>
            <person name="Koroleva G.I."/>
            <person name="Bruce D.C."/>
            <person name="Coyne S.R."/>
            <person name="Broomall S.M."/>
            <person name="Li P.E."/>
            <person name="Teshima H."/>
            <person name="Gibbons H.S."/>
            <person name="Palacios G.F."/>
            <person name="Rosenzweig C.N."/>
            <person name="Redden C.L."/>
            <person name="Xu Y."/>
            <person name="Minogue T.D."/>
            <person name="Chain P.S."/>
        </authorList>
    </citation>
    <scope>NUCLEOTIDE SEQUENCE [LARGE SCALE GENOMIC DNA]</scope>
    <source>
        <strain evidence="8 9">ATCC BAA-463</strain>
    </source>
</reference>
<feature type="transmembrane region" description="Helical" evidence="6">
    <location>
        <begin position="104"/>
        <end position="123"/>
    </location>
</feature>
<evidence type="ECO:0000256" key="1">
    <source>
        <dbReference type="ARBA" id="ARBA00004196"/>
    </source>
</evidence>
<dbReference type="PANTHER" id="PTHR47870:SF4">
    <property type="entry name" value="CYTOCHROME C-TYPE BIOGENESIS PROTEIN CYCH"/>
    <property type="match status" value="1"/>
</dbReference>
<comment type="subcellular location">
    <subcellularLocation>
        <location evidence="1">Cell envelope</location>
    </subcellularLocation>
</comment>
<feature type="domain" description="Cytochrome c-type biogenesis protein H TPR" evidence="7">
    <location>
        <begin position="157"/>
        <end position="267"/>
    </location>
</feature>
<feature type="transmembrane region" description="Helical" evidence="6">
    <location>
        <begin position="6"/>
        <end position="24"/>
    </location>
</feature>
<keyword evidence="4 5" id="KW-0802">TPR repeat</keyword>
<dbReference type="PANTHER" id="PTHR47870">
    <property type="entry name" value="CYTOCHROME C-TYPE BIOGENESIS PROTEIN CCMH"/>
    <property type="match status" value="1"/>
</dbReference>
<keyword evidence="6" id="KW-0812">Transmembrane</keyword>
<organism evidence="8 9">
    <name type="scientific">Paraburkholderia fungorum</name>
    <dbReference type="NCBI Taxonomy" id="134537"/>
    <lineage>
        <taxon>Bacteria</taxon>
        <taxon>Pseudomonadati</taxon>
        <taxon>Pseudomonadota</taxon>
        <taxon>Betaproteobacteria</taxon>
        <taxon>Burkholderiales</taxon>
        <taxon>Burkholderiaceae</taxon>
        <taxon>Paraburkholderia</taxon>
    </lineage>
</organism>
<dbReference type="EMBL" id="CP010027">
    <property type="protein sequence ID" value="AJZ62173.1"/>
    <property type="molecule type" value="Genomic_DNA"/>
</dbReference>
<dbReference type="AlphaFoldDB" id="A0AAU8T731"/>
<dbReference type="GO" id="GO:0017004">
    <property type="term" value="P:cytochrome complex assembly"/>
    <property type="evidence" value="ECO:0007669"/>
    <property type="project" value="UniProtKB-KW"/>
</dbReference>
<evidence type="ECO:0000256" key="5">
    <source>
        <dbReference type="PROSITE-ProRule" id="PRU00339"/>
    </source>
</evidence>
<dbReference type="InterPro" id="IPR051263">
    <property type="entry name" value="C-type_cytochrome_biogenesis"/>
</dbReference>
<dbReference type="GO" id="GO:0005886">
    <property type="term" value="C:plasma membrane"/>
    <property type="evidence" value="ECO:0007669"/>
    <property type="project" value="TreeGrafter"/>
</dbReference>
<protein>
    <submittedName>
        <fullName evidence="8">Cytochrome c-type biogenesis protein CcmI</fullName>
    </submittedName>
</protein>
<evidence type="ECO:0000259" key="7">
    <source>
        <dbReference type="Pfam" id="PF23914"/>
    </source>
</evidence>
<dbReference type="PROSITE" id="PS50005">
    <property type="entry name" value="TPR"/>
    <property type="match status" value="1"/>
</dbReference>
<dbReference type="InterPro" id="IPR017560">
    <property type="entry name" value="Cyt_c_biogenesis_CcmI"/>
</dbReference>
<keyword evidence="3" id="KW-0201">Cytochrome c-type biogenesis</keyword>
<dbReference type="SMART" id="SM00028">
    <property type="entry name" value="TPR"/>
    <property type="match status" value="2"/>
</dbReference>
<feature type="repeat" description="TPR" evidence="5">
    <location>
        <begin position="168"/>
        <end position="201"/>
    </location>
</feature>
<dbReference type="Proteomes" id="UP000032614">
    <property type="component" value="Chromosome 2"/>
</dbReference>
<keyword evidence="6" id="KW-0472">Membrane</keyword>
<dbReference type="Gene3D" id="1.25.40.10">
    <property type="entry name" value="Tetratricopeptide repeat domain"/>
    <property type="match status" value="1"/>
</dbReference>
<evidence type="ECO:0000256" key="2">
    <source>
        <dbReference type="ARBA" id="ARBA00022737"/>
    </source>
</evidence>
<dbReference type="SUPFAM" id="SSF48452">
    <property type="entry name" value="TPR-like"/>
    <property type="match status" value="1"/>
</dbReference>
<name>A0AAU8T731_9BURK</name>
<dbReference type="GO" id="GO:0030313">
    <property type="term" value="C:cell envelope"/>
    <property type="evidence" value="ECO:0007669"/>
    <property type="project" value="UniProtKB-SubCell"/>
</dbReference>
<keyword evidence="2" id="KW-0677">Repeat</keyword>